<organism evidence="2 3">
    <name type="scientific">Pedococcus aerophilus</name>
    <dbReference type="NCBI Taxonomy" id="436356"/>
    <lineage>
        <taxon>Bacteria</taxon>
        <taxon>Bacillati</taxon>
        <taxon>Actinomycetota</taxon>
        <taxon>Actinomycetes</taxon>
        <taxon>Micrococcales</taxon>
        <taxon>Intrasporangiaceae</taxon>
        <taxon>Pedococcus</taxon>
    </lineage>
</organism>
<comment type="caution">
    <text evidence="2">The sequence shown here is derived from an EMBL/GenBank/DDBJ whole genome shotgun (WGS) entry which is preliminary data.</text>
</comment>
<evidence type="ECO:0000256" key="1">
    <source>
        <dbReference type="SAM" id="MobiDB-lite"/>
    </source>
</evidence>
<feature type="region of interest" description="Disordered" evidence="1">
    <location>
        <begin position="36"/>
        <end position="74"/>
    </location>
</feature>
<keyword evidence="3" id="KW-1185">Reference proteome</keyword>
<evidence type="ECO:0000313" key="2">
    <source>
        <dbReference type="EMBL" id="GAA2732543.1"/>
    </source>
</evidence>
<reference evidence="2 3" key="1">
    <citation type="journal article" date="2019" name="Int. J. Syst. Evol. Microbiol.">
        <title>The Global Catalogue of Microorganisms (GCM) 10K type strain sequencing project: providing services to taxonomists for standard genome sequencing and annotation.</title>
        <authorList>
            <consortium name="The Broad Institute Genomics Platform"/>
            <consortium name="The Broad Institute Genome Sequencing Center for Infectious Disease"/>
            <person name="Wu L."/>
            <person name="Ma J."/>
        </authorList>
    </citation>
    <scope>NUCLEOTIDE SEQUENCE [LARGE SCALE GENOMIC DNA]</scope>
    <source>
        <strain evidence="2 3">JCM 16378</strain>
    </source>
</reference>
<dbReference type="Proteomes" id="UP001501326">
    <property type="component" value="Unassembled WGS sequence"/>
</dbReference>
<sequence>MCTGHTSTPSRWRGKTAALLPTWPYATEDWIDKMLTGAFNQSSHPRPRTRPSAHEDSHRPDGRNIGHGVGVGVV</sequence>
<feature type="compositionally biased region" description="Basic and acidic residues" evidence="1">
    <location>
        <begin position="52"/>
        <end position="64"/>
    </location>
</feature>
<proteinExistence type="predicted"/>
<protein>
    <submittedName>
        <fullName evidence="2">Uncharacterized protein</fullName>
    </submittedName>
</protein>
<evidence type="ECO:0000313" key="3">
    <source>
        <dbReference type="Proteomes" id="UP001501326"/>
    </source>
</evidence>
<accession>A0ABN3UGV3</accession>
<feature type="compositionally biased region" description="Gly residues" evidence="1">
    <location>
        <begin position="65"/>
        <end position="74"/>
    </location>
</feature>
<dbReference type="EMBL" id="BAAARN010000001">
    <property type="protein sequence ID" value="GAA2732543.1"/>
    <property type="molecule type" value="Genomic_DNA"/>
</dbReference>
<gene>
    <name evidence="2" type="ORF">GCM10009867_08630</name>
</gene>
<name>A0ABN3UGV3_9MICO</name>